<dbReference type="EMBL" id="FQTU01000008">
    <property type="protein sequence ID" value="SHE85837.1"/>
    <property type="molecule type" value="Genomic_DNA"/>
</dbReference>
<protein>
    <submittedName>
        <fullName evidence="1">Uncharacterized protein</fullName>
    </submittedName>
</protein>
<dbReference type="STRING" id="1120975.SAMN02746064_01344"/>
<accession>A0A1M4WXF7</accession>
<dbReference type="AlphaFoldDB" id="A0A1M4WXF7"/>
<proteinExistence type="predicted"/>
<gene>
    <name evidence="1" type="ORF">SAMN02746064_01344</name>
</gene>
<dbReference type="Proteomes" id="UP000184251">
    <property type="component" value="Unassembled WGS sequence"/>
</dbReference>
<name>A0A1M4WXF7_9FIRM</name>
<keyword evidence="2" id="KW-1185">Reference proteome</keyword>
<evidence type="ECO:0000313" key="2">
    <source>
        <dbReference type="Proteomes" id="UP000184251"/>
    </source>
</evidence>
<organism evidence="1 2">
    <name type="scientific">Alkalibacter saccharofermentans DSM 14828</name>
    <dbReference type="NCBI Taxonomy" id="1120975"/>
    <lineage>
        <taxon>Bacteria</taxon>
        <taxon>Bacillati</taxon>
        <taxon>Bacillota</taxon>
        <taxon>Clostridia</taxon>
        <taxon>Eubacteriales</taxon>
        <taxon>Eubacteriaceae</taxon>
        <taxon>Alkalibacter</taxon>
    </lineage>
</organism>
<sequence>MNLKSELFVYSEQNNSKTHKIWGIVDYIKNEWVTLLVILKEATVRRNEYVTIS</sequence>
<reference evidence="1 2" key="1">
    <citation type="submission" date="2016-11" db="EMBL/GenBank/DDBJ databases">
        <authorList>
            <person name="Jaros S."/>
            <person name="Januszkiewicz K."/>
            <person name="Wedrychowicz H."/>
        </authorList>
    </citation>
    <scope>NUCLEOTIDE SEQUENCE [LARGE SCALE GENOMIC DNA]</scope>
    <source>
        <strain evidence="1 2">DSM 14828</strain>
    </source>
</reference>
<evidence type="ECO:0000313" key="1">
    <source>
        <dbReference type="EMBL" id="SHE85837.1"/>
    </source>
</evidence>